<accession>A0A5B0Q0V8</accession>
<comment type="caution">
    <text evidence="3">The sequence shown here is derived from an EMBL/GenBank/DDBJ whole genome shotgun (WGS) entry which is preliminary data.</text>
</comment>
<sequence>MVIFSLIFLIQGISLSIGLPTHTPPFVAKATSPTAGSGTVEYRISENHSDQFATCHVQSPKYDLYQEDGLLEEMDPNNHDEQNIRHEDLFFKGQSKEHPKVTFFPNGQVELKDGSYTHTIFPSLPLPKENWYDITCGLVKMAPVLARMSILPLVYFLSSEDEPAFSKVKKLVVSKFKRPCKA</sequence>
<name>A0A5B0Q0V8_PUCGR</name>
<organism evidence="3 5">
    <name type="scientific">Puccinia graminis f. sp. tritici</name>
    <dbReference type="NCBI Taxonomy" id="56615"/>
    <lineage>
        <taxon>Eukaryota</taxon>
        <taxon>Fungi</taxon>
        <taxon>Dikarya</taxon>
        <taxon>Basidiomycota</taxon>
        <taxon>Pucciniomycotina</taxon>
        <taxon>Pucciniomycetes</taxon>
        <taxon>Pucciniales</taxon>
        <taxon>Pucciniaceae</taxon>
        <taxon>Puccinia</taxon>
    </lineage>
</organism>
<dbReference type="Proteomes" id="UP000324748">
    <property type="component" value="Unassembled WGS sequence"/>
</dbReference>
<dbReference type="EMBL" id="VDEP01000309">
    <property type="protein sequence ID" value="KAA1106788.1"/>
    <property type="molecule type" value="Genomic_DNA"/>
</dbReference>
<proteinExistence type="predicted"/>
<reference evidence="4 5" key="1">
    <citation type="submission" date="2019-05" db="EMBL/GenBank/DDBJ databases">
        <title>Emergence of the Ug99 lineage of the wheat stem rust pathogen through somatic hybridization.</title>
        <authorList>
            <person name="Li F."/>
            <person name="Upadhyaya N.M."/>
            <person name="Sperschneider J."/>
            <person name="Matny O."/>
            <person name="Nguyen-Phuc H."/>
            <person name="Mago R."/>
            <person name="Raley C."/>
            <person name="Miller M.E."/>
            <person name="Silverstein K.A.T."/>
            <person name="Henningsen E."/>
            <person name="Hirsch C.D."/>
            <person name="Visser B."/>
            <person name="Pretorius Z.A."/>
            <person name="Steffenson B.J."/>
            <person name="Schwessinger B."/>
            <person name="Dodds P.N."/>
            <person name="Figueroa M."/>
        </authorList>
    </citation>
    <scope>NUCLEOTIDE SEQUENCE [LARGE SCALE GENOMIC DNA]</scope>
    <source>
        <strain evidence="2">21-0</strain>
        <strain evidence="3 5">Ug99</strain>
    </source>
</reference>
<evidence type="ECO:0000313" key="2">
    <source>
        <dbReference type="EMBL" id="KAA1084518.1"/>
    </source>
</evidence>
<protein>
    <submittedName>
        <fullName evidence="3">Uncharacterized protein</fullName>
    </submittedName>
</protein>
<dbReference type="AlphaFoldDB" id="A0A5B0Q0V8"/>
<feature type="chain" id="PRO_5036137935" evidence="1">
    <location>
        <begin position="19"/>
        <end position="182"/>
    </location>
</feature>
<feature type="signal peptide" evidence="1">
    <location>
        <begin position="1"/>
        <end position="18"/>
    </location>
</feature>
<keyword evidence="1" id="KW-0732">Signal</keyword>
<evidence type="ECO:0000313" key="4">
    <source>
        <dbReference type="Proteomes" id="UP000324748"/>
    </source>
</evidence>
<evidence type="ECO:0000313" key="3">
    <source>
        <dbReference type="EMBL" id="KAA1106788.1"/>
    </source>
</evidence>
<dbReference type="EMBL" id="VSWC01000118">
    <property type="protein sequence ID" value="KAA1084518.1"/>
    <property type="molecule type" value="Genomic_DNA"/>
</dbReference>
<keyword evidence="4" id="KW-1185">Reference proteome</keyword>
<evidence type="ECO:0000256" key="1">
    <source>
        <dbReference type="SAM" id="SignalP"/>
    </source>
</evidence>
<evidence type="ECO:0000313" key="5">
    <source>
        <dbReference type="Proteomes" id="UP000325313"/>
    </source>
</evidence>
<dbReference type="Proteomes" id="UP000325313">
    <property type="component" value="Unassembled WGS sequence"/>
</dbReference>
<gene>
    <name evidence="2" type="ORF">PGT21_030044</name>
    <name evidence="3" type="ORF">PGTUg99_001446</name>
</gene>